<accession>A0A5S3PQA3</accession>
<sequence length="213" mass="25153">MEKQPVQTECFEEVFLDYLRLRFECEPLPHYVMAAMHVCDEKGRDYPEFVRGFMYWFADKFLFDTEGTFPAQSHNADPADARWRRYSDCHTLLEGFYANDLAGPLEAQEERWELIERVAKLRSEPREDPTGKAGRRRNKTTKTDEEVFAELEEWFAVRDYTLKRQHKKLTVHHLYMSGTFPVALVRSGDGYKVKCIQVDHPDAIRLPEGKRLR</sequence>
<evidence type="ECO:0000256" key="1">
    <source>
        <dbReference type="SAM" id="MobiDB-lite"/>
    </source>
</evidence>
<dbReference type="RefSeq" id="WP_138660897.1">
    <property type="nucleotide sequence ID" value="NZ_VANS01000001.1"/>
</dbReference>
<protein>
    <submittedName>
        <fullName evidence="2">Uncharacterized protein</fullName>
    </submittedName>
</protein>
<feature type="region of interest" description="Disordered" evidence="1">
    <location>
        <begin position="123"/>
        <end position="142"/>
    </location>
</feature>
<dbReference type="Proteomes" id="UP000309550">
    <property type="component" value="Unassembled WGS sequence"/>
</dbReference>
<dbReference type="OrthoDB" id="9827325at2"/>
<evidence type="ECO:0000313" key="3">
    <source>
        <dbReference type="Proteomes" id="UP000309550"/>
    </source>
</evidence>
<keyword evidence="3" id="KW-1185">Reference proteome</keyword>
<dbReference type="AlphaFoldDB" id="A0A5S3PQA3"/>
<gene>
    <name evidence="2" type="ORF">FDT80_03860</name>
</gene>
<comment type="caution">
    <text evidence="2">The sequence shown here is derived from an EMBL/GenBank/DDBJ whole genome shotgun (WGS) entry which is preliminary data.</text>
</comment>
<organism evidence="2 3">
    <name type="scientific">Sulfitobacter sabulilitoris</name>
    <dbReference type="NCBI Taxonomy" id="2562655"/>
    <lineage>
        <taxon>Bacteria</taxon>
        <taxon>Pseudomonadati</taxon>
        <taxon>Pseudomonadota</taxon>
        <taxon>Alphaproteobacteria</taxon>
        <taxon>Rhodobacterales</taxon>
        <taxon>Roseobacteraceae</taxon>
        <taxon>Sulfitobacter</taxon>
    </lineage>
</organism>
<evidence type="ECO:0000313" key="2">
    <source>
        <dbReference type="EMBL" id="TMM54725.1"/>
    </source>
</evidence>
<proteinExistence type="predicted"/>
<reference evidence="2 3" key="1">
    <citation type="submission" date="2019-05" db="EMBL/GenBank/DDBJ databases">
        <title>Sulfitobacter sabulilitoris sp. nov., isolated from a marine sand.</title>
        <authorList>
            <person name="Yoon J.-H."/>
        </authorList>
    </citation>
    <scope>NUCLEOTIDE SEQUENCE [LARGE SCALE GENOMIC DNA]</scope>
    <source>
        <strain evidence="2 3">HSMS-29</strain>
    </source>
</reference>
<dbReference type="EMBL" id="VANS01000001">
    <property type="protein sequence ID" value="TMM54725.1"/>
    <property type="molecule type" value="Genomic_DNA"/>
</dbReference>
<name>A0A5S3PQA3_9RHOB</name>